<dbReference type="EMBL" id="CAUYUJ010016379">
    <property type="protein sequence ID" value="CAK0864583.1"/>
    <property type="molecule type" value="Genomic_DNA"/>
</dbReference>
<feature type="non-terminal residue" evidence="1">
    <location>
        <position position="1"/>
    </location>
</feature>
<sequence>VEDYTWRITTFFEFVRLQGSRVDRLDSLVLQKHDGQKLKAAVLHFYPALKRPNIKPLARFERSLKAWGRRRPALGRLPPPYPAVCGVAVALHLLGRADTAVAALVGLSAYLRPGELRELRARDVTPPGAGFGPECQRWSLILGPSDEGGDPTNTSVCDDNVTPGRDSLKFPGHFLDLFRTRKQPKDQL</sequence>
<evidence type="ECO:0000313" key="1">
    <source>
        <dbReference type="EMBL" id="CAK0864583.1"/>
    </source>
</evidence>
<accession>A0ABN9UWR0</accession>
<keyword evidence="2" id="KW-1185">Reference proteome</keyword>
<dbReference type="Proteomes" id="UP001189429">
    <property type="component" value="Unassembled WGS sequence"/>
</dbReference>
<proteinExistence type="predicted"/>
<comment type="caution">
    <text evidence="1">The sequence shown here is derived from an EMBL/GenBank/DDBJ whole genome shotgun (WGS) entry which is preliminary data.</text>
</comment>
<name>A0ABN9UWR0_9DINO</name>
<gene>
    <name evidence="1" type="ORF">PCOR1329_LOCUS52416</name>
</gene>
<protein>
    <submittedName>
        <fullName evidence="1">Uncharacterized protein</fullName>
    </submittedName>
</protein>
<reference evidence="1" key="1">
    <citation type="submission" date="2023-10" db="EMBL/GenBank/DDBJ databases">
        <authorList>
            <person name="Chen Y."/>
            <person name="Shah S."/>
            <person name="Dougan E. K."/>
            <person name="Thang M."/>
            <person name="Chan C."/>
        </authorList>
    </citation>
    <scope>NUCLEOTIDE SEQUENCE [LARGE SCALE GENOMIC DNA]</scope>
</reference>
<organism evidence="1 2">
    <name type="scientific">Prorocentrum cordatum</name>
    <dbReference type="NCBI Taxonomy" id="2364126"/>
    <lineage>
        <taxon>Eukaryota</taxon>
        <taxon>Sar</taxon>
        <taxon>Alveolata</taxon>
        <taxon>Dinophyceae</taxon>
        <taxon>Prorocentrales</taxon>
        <taxon>Prorocentraceae</taxon>
        <taxon>Prorocentrum</taxon>
    </lineage>
</organism>
<evidence type="ECO:0000313" key="2">
    <source>
        <dbReference type="Proteomes" id="UP001189429"/>
    </source>
</evidence>